<gene>
    <name evidence="1" type="ORF">YALI1_A11231g</name>
</gene>
<proteinExistence type="predicted"/>
<evidence type="ECO:0000313" key="2">
    <source>
        <dbReference type="Proteomes" id="UP000182444"/>
    </source>
</evidence>
<protein>
    <submittedName>
        <fullName evidence="1">Uncharacterized protein</fullName>
    </submittedName>
</protein>
<dbReference type="VEuPathDB" id="FungiDB:YALI1_A11231g"/>
<dbReference type="KEGG" id="yli:2905760"/>
<sequence>MSRLRAATKRLLDRPDDVDDGVTAPLDEQEQLELLKSMEMDMANSNEQFRFAFAALACLETPIFIVLPYCHNHGNKPLAYMSLTVLLVCAYITYKVKVDDKAPKKYLLPMASVLAVLILVQAYLKHAPWVGYDYLWVIPAFTCFTTMVIRHWISESSSDLHKLKGMTYKLKGA</sequence>
<dbReference type="PIRSF" id="PIRSF010056">
    <property type="entry name" value="UCP010056"/>
    <property type="match status" value="1"/>
</dbReference>
<accession>A0A1H6Q6I1</accession>
<dbReference type="InterPro" id="IPR016564">
    <property type="entry name" value="UCP010056"/>
</dbReference>
<name>A0A1H6Q6I1_YARLL</name>
<dbReference type="RefSeq" id="XP_499970.1">
    <property type="nucleotide sequence ID" value="XM_499970.2"/>
</dbReference>
<dbReference type="EMBL" id="CP017553">
    <property type="protein sequence ID" value="AOW00515.1"/>
    <property type="molecule type" value="Genomic_DNA"/>
</dbReference>
<reference evidence="1 2" key="1">
    <citation type="journal article" date="2016" name="PLoS ONE">
        <title>Sequence Assembly of Yarrowia lipolytica Strain W29/CLIB89 Shows Transposable Element Diversity.</title>
        <authorList>
            <person name="Magnan C."/>
            <person name="Yu J."/>
            <person name="Chang I."/>
            <person name="Jahn E."/>
            <person name="Kanomata Y."/>
            <person name="Wu J."/>
            <person name="Zeller M."/>
            <person name="Oakes M."/>
            <person name="Baldi P."/>
            <person name="Sandmeyer S."/>
        </authorList>
    </citation>
    <scope>NUCLEOTIDE SEQUENCE [LARGE SCALE GENOMIC DNA]</scope>
    <source>
        <strain evidence="2">CLIB89(W29)</strain>
    </source>
</reference>
<dbReference type="OrthoDB" id="4074030at2759"/>
<evidence type="ECO:0000313" key="1">
    <source>
        <dbReference type="EMBL" id="AOW00515.1"/>
    </source>
</evidence>
<dbReference type="Proteomes" id="UP000182444">
    <property type="component" value="Chromosome 1A"/>
</dbReference>
<organism evidence="1 2">
    <name type="scientific">Yarrowia lipolytica</name>
    <name type="common">Candida lipolytica</name>
    <dbReference type="NCBI Taxonomy" id="4952"/>
    <lineage>
        <taxon>Eukaryota</taxon>
        <taxon>Fungi</taxon>
        <taxon>Dikarya</taxon>
        <taxon>Ascomycota</taxon>
        <taxon>Saccharomycotina</taxon>
        <taxon>Dipodascomycetes</taxon>
        <taxon>Dipodascales</taxon>
        <taxon>Dipodascales incertae sedis</taxon>
        <taxon>Yarrowia</taxon>
    </lineage>
</organism>
<dbReference type="eggNOG" id="ENOG502S3VI">
    <property type="taxonomic scope" value="Eukaryota"/>
</dbReference>
<dbReference type="VEuPathDB" id="FungiDB:YALI0_A11121g"/>
<dbReference type="AlphaFoldDB" id="A0A1H6Q6I1"/>
<dbReference type="PANTHER" id="PTHR36784">
    <property type="entry name" value="HISTONE-LYSINE N-METHYLTRANSFERASE"/>
    <property type="match status" value="1"/>
</dbReference>
<dbReference type="GeneID" id="2905760"/>
<dbReference type="PANTHER" id="PTHR36784:SF1">
    <property type="entry name" value="HISTONE-LYSINE N-METHYLTRANSFERASE"/>
    <property type="match status" value="1"/>
</dbReference>